<dbReference type="PROSITE" id="PS50001">
    <property type="entry name" value="SH2"/>
    <property type="match status" value="1"/>
</dbReference>
<dbReference type="SUPFAM" id="SSF50044">
    <property type="entry name" value="SH3-domain"/>
    <property type="match status" value="1"/>
</dbReference>
<evidence type="ECO:0000256" key="10">
    <source>
        <dbReference type="PROSITE-ProRule" id="PRU00191"/>
    </source>
</evidence>
<keyword evidence="19" id="KW-1185">Reference proteome</keyword>
<dbReference type="AlphaFoldDB" id="A0AAV7KGL3"/>
<dbReference type="InterPro" id="IPR036860">
    <property type="entry name" value="SH2_dom_sf"/>
</dbReference>
<gene>
    <name evidence="18" type="ORF">LOD99_14066</name>
</gene>
<proteinExistence type="inferred from homology"/>
<evidence type="ECO:0000259" key="16">
    <source>
        <dbReference type="PROSITE" id="PS50002"/>
    </source>
</evidence>
<dbReference type="CDD" id="cd11845">
    <property type="entry name" value="SH3_Src_like"/>
    <property type="match status" value="1"/>
</dbReference>
<evidence type="ECO:0000256" key="13">
    <source>
        <dbReference type="RuleBase" id="RU362096"/>
    </source>
</evidence>
<dbReference type="InterPro" id="IPR050198">
    <property type="entry name" value="Non-receptor_tyrosine_kinases"/>
</dbReference>
<evidence type="ECO:0000256" key="14">
    <source>
        <dbReference type="SAM" id="MobiDB-lite"/>
    </source>
</evidence>
<dbReference type="SUPFAM" id="SSF56112">
    <property type="entry name" value="Protein kinase-like (PK-like)"/>
    <property type="match status" value="1"/>
</dbReference>
<evidence type="ECO:0000256" key="4">
    <source>
        <dbReference type="ARBA" id="ARBA00022741"/>
    </source>
</evidence>
<organism evidence="18 19">
    <name type="scientific">Oopsacas minuta</name>
    <dbReference type="NCBI Taxonomy" id="111878"/>
    <lineage>
        <taxon>Eukaryota</taxon>
        <taxon>Metazoa</taxon>
        <taxon>Porifera</taxon>
        <taxon>Hexactinellida</taxon>
        <taxon>Hexasterophora</taxon>
        <taxon>Lyssacinosida</taxon>
        <taxon>Leucopsacidae</taxon>
        <taxon>Oopsacas</taxon>
    </lineage>
</organism>
<evidence type="ECO:0000313" key="18">
    <source>
        <dbReference type="EMBL" id="KAI6660482.1"/>
    </source>
</evidence>
<protein>
    <recommendedName>
        <fullName evidence="13">Tyrosine-protein kinase</fullName>
        <ecNumber evidence="13">2.7.10.2</ecNumber>
    </recommendedName>
</protein>
<dbReference type="InterPro" id="IPR017441">
    <property type="entry name" value="Protein_kinase_ATP_BS"/>
</dbReference>
<dbReference type="PRINTS" id="PR00452">
    <property type="entry name" value="SH3DOMAIN"/>
</dbReference>
<dbReference type="SMART" id="SM00252">
    <property type="entry name" value="SH2"/>
    <property type="match status" value="1"/>
</dbReference>
<dbReference type="Pfam" id="PF00018">
    <property type="entry name" value="SH3_1"/>
    <property type="match status" value="1"/>
</dbReference>
<dbReference type="Pfam" id="PF00017">
    <property type="entry name" value="SH2"/>
    <property type="match status" value="1"/>
</dbReference>
<dbReference type="Gene3D" id="3.30.505.10">
    <property type="entry name" value="SH2 domain"/>
    <property type="match status" value="1"/>
</dbReference>
<keyword evidence="8 13" id="KW-0829">Tyrosine-protein kinase</keyword>
<dbReference type="GO" id="GO:0004715">
    <property type="term" value="F:non-membrane spanning protein tyrosine kinase activity"/>
    <property type="evidence" value="ECO:0007669"/>
    <property type="project" value="UniProtKB-EC"/>
</dbReference>
<dbReference type="InterPro" id="IPR000719">
    <property type="entry name" value="Prot_kinase_dom"/>
</dbReference>
<comment type="caution">
    <text evidence="18">The sequence shown here is derived from an EMBL/GenBank/DDBJ whole genome shotgun (WGS) entry which is preliminary data.</text>
</comment>
<feature type="region of interest" description="Disordered" evidence="14">
    <location>
        <begin position="20"/>
        <end position="51"/>
    </location>
</feature>
<dbReference type="GO" id="GO:0005524">
    <property type="term" value="F:ATP binding"/>
    <property type="evidence" value="ECO:0007669"/>
    <property type="project" value="UniProtKB-UniRule"/>
</dbReference>
<dbReference type="InterPro" id="IPR001245">
    <property type="entry name" value="Ser-Thr/Tyr_kinase_cat_dom"/>
</dbReference>
<dbReference type="PRINTS" id="PR00401">
    <property type="entry name" value="SH2DOMAIN"/>
</dbReference>
<dbReference type="InterPro" id="IPR000980">
    <property type="entry name" value="SH2"/>
</dbReference>
<dbReference type="SUPFAM" id="SSF55550">
    <property type="entry name" value="SH2 domain"/>
    <property type="match status" value="1"/>
</dbReference>
<evidence type="ECO:0000256" key="1">
    <source>
        <dbReference type="ARBA" id="ARBA00022443"/>
    </source>
</evidence>
<dbReference type="InterPro" id="IPR036028">
    <property type="entry name" value="SH3-like_dom_sf"/>
</dbReference>
<feature type="compositionally biased region" description="Basic and acidic residues" evidence="14">
    <location>
        <begin position="38"/>
        <end position="49"/>
    </location>
</feature>
<evidence type="ECO:0000256" key="12">
    <source>
        <dbReference type="PROSITE-ProRule" id="PRU10141"/>
    </source>
</evidence>
<feature type="binding site" evidence="12">
    <location>
        <position position="288"/>
    </location>
    <ligand>
        <name>ATP</name>
        <dbReference type="ChEBI" id="CHEBI:30616"/>
    </ligand>
</feature>
<keyword evidence="5 13" id="KW-0418">Kinase</keyword>
<dbReference type="PANTHER" id="PTHR24418">
    <property type="entry name" value="TYROSINE-PROTEIN KINASE"/>
    <property type="match status" value="1"/>
</dbReference>
<dbReference type="SMART" id="SM00219">
    <property type="entry name" value="TyrKc"/>
    <property type="match status" value="1"/>
</dbReference>
<sequence length="525" mass="60171">MNSYLSYLLHQLIPMGNCNDRSKGAVSPKAKKSSCDQNPRRNNEERVTGTKEFNGNQLKTIVKSLPNVPSVQSHISNQDRIFTALYPYNARTAEDLTFDKGAQLLVIGNMEGAWWMARSMATGQEGYIPSNYIASVNSLESEEWYFGPIRRTDAEKWLLNPNNITGTFLVRQSESDSRAYALSLKEENTVKHYRIKPTEDMRYYISPKATFASILELIDHYKASADGLAVQLRVACPKAEQPVLKRLCYRDEWEIDRNQLRFINKLGQGMFGEVWSGYWNENTPVAIKTFRPGAMSKTDFLQEAQIMKNLQHEHLVQLYAICSTDEPIYIVTELMKHGSLLDYMRKGDGQYLNTSDLIYILSQVASGMRYLEMNNFIHRDLAARNILVAEGNICKVADFGLARCIDESIYEAREGSKFPIKWTAPEAALYNQFTIKSDVWSFGILCYEVITKGSTPYPGMNNRQVLEEVQKGFRMSNPKLCPKQLYNLMQKCWERISDDRPTFDFLQDALENFSDLKVGNYMPQI</sequence>
<dbReference type="EMBL" id="JAKMXF010000033">
    <property type="protein sequence ID" value="KAI6660482.1"/>
    <property type="molecule type" value="Genomic_DNA"/>
</dbReference>
<reference evidence="18 19" key="1">
    <citation type="journal article" date="2023" name="BMC Biol.">
        <title>The compact genome of the sponge Oopsacas minuta (Hexactinellida) is lacking key metazoan core genes.</title>
        <authorList>
            <person name="Santini S."/>
            <person name="Schenkelaars Q."/>
            <person name="Jourda C."/>
            <person name="Duchesne M."/>
            <person name="Belahbib H."/>
            <person name="Rocher C."/>
            <person name="Selva M."/>
            <person name="Riesgo A."/>
            <person name="Vervoort M."/>
            <person name="Leys S.P."/>
            <person name="Kodjabachian L."/>
            <person name="Le Bivic A."/>
            <person name="Borchiellini C."/>
            <person name="Claverie J.M."/>
            <person name="Renard E."/>
        </authorList>
    </citation>
    <scope>NUCLEOTIDE SEQUENCE [LARGE SCALE GENOMIC DNA]</scope>
    <source>
        <strain evidence="18">SPO-2</strain>
    </source>
</reference>
<feature type="domain" description="SH2" evidence="15">
    <location>
        <begin position="144"/>
        <end position="243"/>
    </location>
</feature>
<evidence type="ECO:0000256" key="11">
    <source>
        <dbReference type="PROSITE-ProRule" id="PRU00192"/>
    </source>
</evidence>
<dbReference type="EC" id="2.7.10.2" evidence="13"/>
<evidence type="ECO:0000256" key="5">
    <source>
        <dbReference type="ARBA" id="ARBA00022777"/>
    </source>
</evidence>
<feature type="domain" description="Protein kinase" evidence="17">
    <location>
        <begin position="260"/>
        <end position="513"/>
    </location>
</feature>
<accession>A0AAV7KGL3</accession>
<evidence type="ECO:0000259" key="15">
    <source>
        <dbReference type="PROSITE" id="PS50001"/>
    </source>
</evidence>
<keyword evidence="2" id="KW-0597">Phosphoprotein</keyword>
<keyword evidence="3 13" id="KW-0808">Transferase</keyword>
<evidence type="ECO:0000313" key="19">
    <source>
        <dbReference type="Proteomes" id="UP001165289"/>
    </source>
</evidence>
<dbReference type="FunFam" id="1.10.510.10:FF:000399">
    <property type="entry name" value="Tyrosine-protein kinase"/>
    <property type="match status" value="1"/>
</dbReference>
<dbReference type="PROSITE" id="PS00107">
    <property type="entry name" value="PROTEIN_KINASE_ATP"/>
    <property type="match status" value="1"/>
</dbReference>
<dbReference type="PRINTS" id="PR00109">
    <property type="entry name" value="TYRKINASE"/>
</dbReference>
<evidence type="ECO:0000259" key="17">
    <source>
        <dbReference type="PROSITE" id="PS50011"/>
    </source>
</evidence>
<evidence type="ECO:0000256" key="6">
    <source>
        <dbReference type="ARBA" id="ARBA00022840"/>
    </source>
</evidence>
<evidence type="ECO:0000256" key="7">
    <source>
        <dbReference type="ARBA" id="ARBA00022999"/>
    </source>
</evidence>
<dbReference type="PROSITE" id="PS50011">
    <property type="entry name" value="PROTEIN_KINASE_DOM"/>
    <property type="match status" value="1"/>
</dbReference>
<dbReference type="PROSITE" id="PS00109">
    <property type="entry name" value="PROTEIN_KINASE_TYR"/>
    <property type="match status" value="1"/>
</dbReference>
<evidence type="ECO:0000256" key="8">
    <source>
        <dbReference type="ARBA" id="ARBA00023137"/>
    </source>
</evidence>
<evidence type="ECO:0000256" key="9">
    <source>
        <dbReference type="ARBA" id="ARBA00051245"/>
    </source>
</evidence>
<dbReference type="SMART" id="SM00326">
    <property type="entry name" value="SH3"/>
    <property type="match status" value="1"/>
</dbReference>
<dbReference type="Gene3D" id="1.10.510.10">
    <property type="entry name" value="Transferase(Phosphotransferase) domain 1"/>
    <property type="match status" value="1"/>
</dbReference>
<feature type="domain" description="SH3" evidence="16">
    <location>
        <begin position="77"/>
        <end position="138"/>
    </location>
</feature>
<dbReference type="InterPro" id="IPR001452">
    <property type="entry name" value="SH3_domain"/>
</dbReference>
<dbReference type="Proteomes" id="UP001165289">
    <property type="component" value="Unassembled WGS sequence"/>
</dbReference>
<name>A0AAV7KGL3_9METZ</name>
<keyword evidence="18" id="KW-0675">Receptor</keyword>
<evidence type="ECO:0000256" key="3">
    <source>
        <dbReference type="ARBA" id="ARBA00022679"/>
    </source>
</evidence>
<evidence type="ECO:0000256" key="2">
    <source>
        <dbReference type="ARBA" id="ARBA00022553"/>
    </source>
</evidence>
<dbReference type="CDD" id="cd05034">
    <property type="entry name" value="PTKc_Src_like"/>
    <property type="match status" value="1"/>
</dbReference>
<dbReference type="PROSITE" id="PS50002">
    <property type="entry name" value="SH3"/>
    <property type="match status" value="1"/>
</dbReference>
<keyword evidence="4 12" id="KW-0547">Nucleotide-binding</keyword>
<dbReference type="InterPro" id="IPR020635">
    <property type="entry name" value="Tyr_kinase_cat_dom"/>
</dbReference>
<comment type="similarity">
    <text evidence="13">Belongs to the protein kinase superfamily. Tyr protein kinase family.</text>
</comment>
<dbReference type="SMART" id="SM00220">
    <property type="entry name" value="S_TKc"/>
    <property type="match status" value="1"/>
</dbReference>
<dbReference type="Pfam" id="PF07714">
    <property type="entry name" value="PK_Tyr_Ser-Thr"/>
    <property type="match status" value="1"/>
</dbReference>
<comment type="catalytic activity">
    <reaction evidence="9 13">
        <text>L-tyrosyl-[protein] + ATP = O-phospho-L-tyrosyl-[protein] + ADP + H(+)</text>
        <dbReference type="Rhea" id="RHEA:10596"/>
        <dbReference type="Rhea" id="RHEA-COMP:10136"/>
        <dbReference type="Rhea" id="RHEA-COMP:20101"/>
        <dbReference type="ChEBI" id="CHEBI:15378"/>
        <dbReference type="ChEBI" id="CHEBI:30616"/>
        <dbReference type="ChEBI" id="CHEBI:46858"/>
        <dbReference type="ChEBI" id="CHEBI:61978"/>
        <dbReference type="ChEBI" id="CHEBI:456216"/>
        <dbReference type="EC" id="2.7.10.2"/>
    </reaction>
</comment>
<keyword evidence="6 12" id="KW-0067">ATP-binding</keyword>
<keyword evidence="1 11" id="KW-0728">SH3 domain</keyword>
<keyword evidence="7 10" id="KW-0727">SH2 domain</keyword>
<dbReference type="Gene3D" id="2.30.30.40">
    <property type="entry name" value="SH3 Domains"/>
    <property type="match status" value="1"/>
</dbReference>
<dbReference type="InterPro" id="IPR008266">
    <property type="entry name" value="Tyr_kinase_AS"/>
</dbReference>
<dbReference type="FunFam" id="3.30.200.20:FF:000053">
    <property type="entry name" value="Tyrosine-protein kinase"/>
    <property type="match status" value="1"/>
</dbReference>
<dbReference type="InterPro" id="IPR011009">
    <property type="entry name" value="Kinase-like_dom_sf"/>
</dbReference>